<dbReference type="FunFam" id="1.10.3810.10:FF:000001">
    <property type="entry name" value="Penicillin-binding protein 1A"/>
    <property type="match status" value="1"/>
</dbReference>
<comment type="similarity">
    <text evidence="3">In the N-terminal section; belongs to the glycosyltransferase 51 family.</text>
</comment>
<dbReference type="Pfam" id="PF00905">
    <property type="entry name" value="Transpeptidase"/>
    <property type="match status" value="1"/>
</dbReference>
<keyword evidence="9" id="KW-0378">Hydrolase</keyword>
<dbReference type="InterPro" id="IPR050396">
    <property type="entry name" value="Glycosyltr_51/Transpeptidase"/>
</dbReference>
<evidence type="ECO:0000256" key="11">
    <source>
        <dbReference type="ARBA" id="ARBA00022984"/>
    </source>
</evidence>
<name>A0A1G2R284_9BACT</name>
<evidence type="ECO:0000256" key="15">
    <source>
        <dbReference type="ARBA" id="ARBA00034000"/>
    </source>
</evidence>
<dbReference type="PANTHER" id="PTHR32282:SF11">
    <property type="entry name" value="PENICILLIN-BINDING PROTEIN 1B"/>
    <property type="match status" value="1"/>
</dbReference>
<evidence type="ECO:0000313" key="20">
    <source>
        <dbReference type="EMBL" id="OHA66352.1"/>
    </source>
</evidence>
<evidence type="ECO:0000256" key="4">
    <source>
        <dbReference type="ARBA" id="ARBA00022475"/>
    </source>
</evidence>
<evidence type="ECO:0000256" key="9">
    <source>
        <dbReference type="ARBA" id="ARBA00022801"/>
    </source>
</evidence>
<dbReference type="GO" id="GO:0008955">
    <property type="term" value="F:peptidoglycan glycosyltransferase activity"/>
    <property type="evidence" value="ECO:0007669"/>
    <property type="project" value="UniProtKB-EC"/>
</dbReference>
<dbReference type="EMBL" id="MHTV01000035">
    <property type="protein sequence ID" value="OHA66352.1"/>
    <property type="molecule type" value="Genomic_DNA"/>
</dbReference>
<dbReference type="Pfam" id="PF00912">
    <property type="entry name" value="Transgly"/>
    <property type="match status" value="1"/>
</dbReference>
<keyword evidence="11" id="KW-0573">Peptidoglycan synthesis</keyword>
<feature type="transmembrane region" description="Helical" evidence="17">
    <location>
        <begin position="20"/>
        <end position="45"/>
    </location>
</feature>
<dbReference type="PANTHER" id="PTHR32282">
    <property type="entry name" value="BINDING PROTEIN TRANSPEPTIDASE, PUTATIVE-RELATED"/>
    <property type="match status" value="1"/>
</dbReference>
<keyword evidence="5" id="KW-0121">Carboxypeptidase</keyword>
<evidence type="ECO:0000256" key="13">
    <source>
        <dbReference type="ARBA" id="ARBA00023268"/>
    </source>
</evidence>
<organism evidence="20 21">
    <name type="scientific">Candidatus Wildermuthbacteria bacterium RIFCSPHIGHO2_02_FULL_45_25</name>
    <dbReference type="NCBI Taxonomy" id="1802450"/>
    <lineage>
        <taxon>Bacteria</taxon>
        <taxon>Candidatus Wildermuthiibacteriota</taxon>
    </lineage>
</organism>
<evidence type="ECO:0000256" key="14">
    <source>
        <dbReference type="ARBA" id="ARBA00023316"/>
    </source>
</evidence>
<keyword evidence="17" id="KW-1133">Transmembrane helix</keyword>
<dbReference type="Gene3D" id="1.10.3810.10">
    <property type="entry name" value="Biosynthetic peptidoglycan transglycosylase-like"/>
    <property type="match status" value="1"/>
</dbReference>
<evidence type="ECO:0000256" key="5">
    <source>
        <dbReference type="ARBA" id="ARBA00022645"/>
    </source>
</evidence>
<keyword evidence="10" id="KW-0133">Cell shape</keyword>
<dbReference type="GO" id="GO:0071555">
    <property type="term" value="P:cell wall organization"/>
    <property type="evidence" value="ECO:0007669"/>
    <property type="project" value="UniProtKB-KW"/>
</dbReference>
<keyword evidence="17" id="KW-0812">Transmembrane</keyword>
<evidence type="ECO:0000256" key="17">
    <source>
        <dbReference type="SAM" id="Phobius"/>
    </source>
</evidence>
<dbReference type="InterPro" id="IPR001460">
    <property type="entry name" value="PCN-bd_Tpept"/>
</dbReference>
<keyword evidence="13" id="KW-0511">Multifunctional enzyme</keyword>
<keyword evidence="12 17" id="KW-0472">Membrane</keyword>
<accession>A0A1G2R284</accession>
<dbReference type="SUPFAM" id="SSF53955">
    <property type="entry name" value="Lysozyme-like"/>
    <property type="match status" value="1"/>
</dbReference>
<evidence type="ECO:0000259" key="19">
    <source>
        <dbReference type="Pfam" id="PF00912"/>
    </source>
</evidence>
<dbReference type="GO" id="GO:0006508">
    <property type="term" value="P:proteolysis"/>
    <property type="evidence" value="ECO:0007669"/>
    <property type="project" value="UniProtKB-KW"/>
</dbReference>
<comment type="caution">
    <text evidence="20">The sequence shown here is derived from an EMBL/GenBank/DDBJ whole genome shotgun (WGS) entry which is preliminary data.</text>
</comment>
<keyword evidence="8" id="KW-0808">Transferase</keyword>
<dbReference type="Gene3D" id="3.40.710.10">
    <property type="entry name" value="DD-peptidase/beta-lactamase superfamily"/>
    <property type="match status" value="1"/>
</dbReference>
<evidence type="ECO:0000256" key="1">
    <source>
        <dbReference type="ARBA" id="ARBA00004236"/>
    </source>
</evidence>
<dbReference type="GO" id="GO:0009252">
    <property type="term" value="P:peptidoglycan biosynthetic process"/>
    <property type="evidence" value="ECO:0007669"/>
    <property type="project" value="UniProtKB-KW"/>
</dbReference>
<evidence type="ECO:0000259" key="18">
    <source>
        <dbReference type="Pfam" id="PF00905"/>
    </source>
</evidence>
<dbReference type="Proteomes" id="UP000178092">
    <property type="component" value="Unassembled WGS sequence"/>
</dbReference>
<keyword evidence="14" id="KW-0961">Cell wall biogenesis/degradation</keyword>
<dbReference type="GO" id="GO:0030288">
    <property type="term" value="C:outer membrane-bounded periplasmic space"/>
    <property type="evidence" value="ECO:0007669"/>
    <property type="project" value="TreeGrafter"/>
</dbReference>
<comment type="subcellular location">
    <subcellularLocation>
        <location evidence="1">Cell membrane</location>
    </subcellularLocation>
</comment>
<keyword evidence="6" id="KW-0645">Protease</keyword>
<evidence type="ECO:0000256" key="3">
    <source>
        <dbReference type="ARBA" id="ARBA00007739"/>
    </source>
</evidence>
<dbReference type="InterPro" id="IPR036950">
    <property type="entry name" value="PBP_transglycosylase"/>
</dbReference>
<comment type="similarity">
    <text evidence="2">In the C-terminal section; belongs to the transpeptidase family.</text>
</comment>
<evidence type="ECO:0000256" key="6">
    <source>
        <dbReference type="ARBA" id="ARBA00022670"/>
    </source>
</evidence>
<gene>
    <name evidence="20" type="ORF">A3C04_01865</name>
</gene>
<dbReference type="GO" id="GO:0009002">
    <property type="term" value="F:serine-type D-Ala-D-Ala carboxypeptidase activity"/>
    <property type="evidence" value="ECO:0007669"/>
    <property type="project" value="UniProtKB-EC"/>
</dbReference>
<dbReference type="GO" id="GO:0008658">
    <property type="term" value="F:penicillin binding"/>
    <property type="evidence" value="ECO:0007669"/>
    <property type="project" value="InterPro"/>
</dbReference>
<evidence type="ECO:0000256" key="7">
    <source>
        <dbReference type="ARBA" id="ARBA00022676"/>
    </source>
</evidence>
<dbReference type="GO" id="GO:0005886">
    <property type="term" value="C:plasma membrane"/>
    <property type="evidence" value="ECO:0007669"/>
    <property type="project" value="UniProtKB-SubCell"/>
</dbReference>
<feature type="domain" description="Glycosyl transferase family 51" evidence="19">
    <location>
        <begin position="80"/>
        <end position="252"/>
    </location>
</feature>
<comment type="catalytic activity">
    <reaction evidence="15">
        <text>Preferential cleavage: (Ac)2-L-Lys-D-Ala-|-D-Ala. Also transpeptidation of peptidyl-alanyl moieties that are N-acyl substituents of D-alanine.</text>
        <dbReference type="EC" id="3.4.16.4"/>
    </reaction>
</comment>
<feature type="domain" description="Penicillin-binding protein transpeptidase" evidence="18">
    <location>
        <begin position="342"/>
        <end position="634"/>
    </location>
</feature>
<dbReference type="GO" id="GO:0008360">
    <property type="term" value="P:regulation of cell shape"/>
    <property type="evidence" value="ECO:0007669"/>
    <property type="project" value="UniProtKB-KW"/>
</dbReference>
<evidence type="ECO:0000256" key="10">
    <source>
        <dbReference type="ARBA" id="ARBA00022960"/>
    </source>
</evidence>
<dbReference type="InterPro" id="IPR001264">
    <property type="entry name" value="Glyco_trans_51"/>
</dbReference>
<comment type="catalytic activity">
    <reaction evidence="16">
        <text>[GlcNAc-(1-&gt;4)-Mur2Ac(oyl-L-Ala-gamma-D-Glu-L-Lys-D-Ala-D-Ala)](n)-di-trans,octa-cis-undecaprenyl diphosphate + beta-D-GlcNAc-(1-&gt;4)-Mur2Ac(oyl-L-Ala-gamma-D-Glu-L-Lys-D-Ala-D-Ala)-di-trans,octa-cis-undecaprenyl diphosphate = [GlcNAc-(1-&gt;4)-Mur2Ac(oyl-L-Ala-gamma-D-Glu-L-Lys-D-Ala-D-Ala)](n+1)-di-trans,octa-cis-undecaprenyl diphosphate + di-trans,octa-cis-undecaprenyl diphosphate + H(+)</text>
        <dbReference type="Rhea" id="RHEA:23708"/>
        <dbReference type="Rhea" id="RHEA-COMP:9602"/>
        <dbReference type="Rhea" id="RHEA-COMP:9603"/>
        <dbReference type="ChEBI" id="CHEBI:15378"/>
        <dbReference type="ChEBI" id="CHEBI:58405"/>
        <dbReference type="ChEBI" id="CHEBI:60033"/>
        <dbReference type="ChEBI" id="CHEBI:78435"/>
        <dbReference type="EC" id="2.4.99.28"/>
    </reaction>
</comment>
<proteinExistence type="inferred from homology"/>
<dbReference type="SUPFAM" id="SSF56601">
    <property type="entry name" value="beta-lactamase/transpeptidase-like"/>
    <property type="match status" value="1"/>
</dbReference>
<dbReference type="InterPro" id="IPR023346">
    <property type="entry name" value="Lysozyme-like_dom_sf"/>
</dbReference>
<reference evidence="20 21" key="1">
    <citation type="journal article" date="2016" name="Nat. Commun.">
        <title>Thousands of microbial genomes shed light on interconnected biogeochemical processes in an aquifer system.</title>
        <authorList>
            <person name="Anantharaman K."/>
            <person name="Brown C.T."/>
            <person name="Hug L.A."/>
            <person name="Sharon I."/>
            <person name="Castelle C.J."/>
            <person name="Probst A.J."/>
            <person name="Thomas B.C."/>
            <person name="Singh A."/>
            <person name="Wilkins M.J."/>
            <person name="Karaoz U."/>
            <person name="Brodie E.L."/>
            <person name="Williams K.H."/>
            <person name="Hubbard S.S."/>
            <person name="Banfield J.F."/>
        </authorList>
    </citation>
    <scope>NUCLEOTIDE SEQUENCE [LARGE SCALE GENOMIC DNA]</scope>
</reference>
<evidence type="ECO:0000256" key="8">
    <source>
        <dbReference type="ARBA" id="ARBA00022679"/>
    </source>
</evidence>
<dbReference type="AlphaFoldDB" id="A0A1G2R284"/>
<evidence type="ECO:0000256" key="16">
    <source>
        <dbReference type="ARBA" id="ARBA00049902"/>
    </source>
</evidence>
<dbReference type="InterPro" id="IPR012338">
    <property type="entry name" value="Beta-lactam/transpept-like"/>
</dbReference>
<sequence length="648" mass="71433">MGRLQHYKKVYSQATKKHWWFFVFQLLLLGVLAMPVSALAVFVYFAKDLPRPESFGQITLSLPTKIYDRTGSVLLYEVFADEKREIVPLTDIPLSLQQAVIATEDADFYTHWGLSPKGTTRAILANLGLWPSKTKRQGGSTITQQLARTAFLTPDKKLSRKIRELVLTLELERNYSKDALLEFYLNQVPLGSNVYGVGAASQMYFGKHVSDLALEESAILAALIQAPSLYSPYGSHKDDLLLPRKDYVLSRMAHVGFLAQTTAKEAQAKDILFKEQTSTMKAPHFVLYVLDQLLSEYGEEFVRENGLTVRTSLDWNLQQAAEQVIADGAKRNASSNAHNSALVATDAPSGEILAMVGSKDWRGKPYPEGCAPGKDCLFDPKVNVAVYNPGRQPGSAFKPFVYAAAFMKGFNRETKVVDELTNFGIWGGKEYIPQNYDGKFRGEVTLREALAQSLNIPAIKVLLTMATIEDSIELARQMGITTLQDASAYGPALVLGGGEVKLLDMVSAYGVFATDGRRIPPVSILEIRDRDHRLLKQSNSTSIQILPPAIAQEITSILSDNEARTPVFGPYSSLVVPEYLTAVKTGSTQEYKDAWAIGYSPGHIVVGVWSGNSNSVPTSRSGGSLSAPIWNQFMRFALPYLEIPKVPS</sequence>
<evidence type="ECO:0000256" key="12">
    <source>
        <dbReference type="ARBA" id="ARBA00023136"/>
    </source>
</evidence>
<evidence type="ECO:0000256" key="2">
    <source>
        <dbReference type="ARBA" id="ARBA00007090"/>
    </source>
</evidence>
<evidence type="ECO:0000313" key="21">
    <source>
        <dbReference type="Proteomes" id="UP000178092"/>
    </source>
</evidence>
<keyword evidence="4" id="KW-1003">Cell membrane</keyword>
<protein>
    <submittedName>
        <fullName evidence="20">Uncharacterized protein</fullName>
    </submittedName>
</protein>
<keyword evidence="7" id="KW-0328">Glycosyltransferase</keyword>